<evidence type="ECO:0000313" key="3">
    <source>
        <dbReference type="EMBL" id="MBC5655577.1"/>
    </source>
</evidence>
<comment type="caution">
    <text evidence="3">The sequence shown here is derived from an EMBL/GenBank/DDBJ whole genome shotgun (WGS) entry which is preliminary data.</text>
</comment>
<evidence type="ECO:0000256" key="2">
    <source>
        <dbReference type="SAM" id="SignalP"/>
    </source>
</evidence>
<feature type="signal peptide" evidence="2">
    <location>
        <begin position="1"/>
        <end position="21"/>
    </location>
</feature>
<name>A0AAW3WYL6_9CLOT</name>
<organism evidence="3 4">
    <name type="scientific">Clostridium segne</name>
    <dbReference type="NCBI Taxonomy" id="2763038"/>
    <lineage>
        <taxon>Bacteria</taxon>
        <taxon>Bacillati</taxon>
        <taxon>Bacillota</taxon>
        <taxon>Clostridia</taxon>
        <taxon>Eubacteriales</taxon>
        <taxon>Clostridiaceae</taxon>
        <taxon>Clostridium</taxon>
    </lineage>
</organism>
<dbReference type="GeneID" id="79839001"/>
<keyword evidence="2" id="KW-0732">Signal</keyword>
<proteinExistence type="predicted"/>
<dbReference type="RefSeq" id="WP_181357194.1">
    <property type="nucleotide sequence ID" value="NZ_JACOOW010000001.1"/>
</dbReference>
<gene>
    <name evidence="3" type="ORF">H8S19_00530</name>
</gene>
<accession>A0AAW3WYL6</accession>
<dbReference type="AlphaFoldDB" id="A0AAW3WYL6"/>
<feature type="chain" id="PRO_5043711205" description="Lipoprotein" evidence="2">
    <location>
        <begin position="22"/>
        <end position="197"/>
    </location>
</feature>
<sequence length="197" mass="22307">MKKLLIMMVACMALLSGCTESTIVKPTSETVVGDPNFETQENVEIDWTQVSTDAEDMFKDTSTYEYGRDFHFYMEPNKKQIMLIWVVADDLPDDQIGTYAEDLIKGFNDIVHTQDFSIEMSGEDSYGGLWKQYALSYSIVPESDQDNEDAWFISGSYEAGADFKLPDTKELISKVKEKEAAGEYDTTEAEEETENAE</sequence>
<dbReference type="Proteomes" id="UP000653904">
    <property type="component" value="Unassembled WGS sequence"/>
</dbReference>
<evidence type="ECO:0000313" key="4">
    <source>
        <dbReference type="Proteomes" id="UP000653904"/>
    </source>
</evidence>
<evidence type="ECO:0000256" key="1">
    <source>
        <dbReference type="SAM" id="MobiDB-lite"/>
    </source>
</evidence>
<dbReference type="EMBL" id="JACOOW010000001">
    <property type="protein sequence ID" value="MBC5655577.1"/>
    <property type="molecule type" value="Genomic_DNA"/>
</dbReference>
<protein>
    <recommendedName>
        <fullName evidence="5">Lipoprotein</fullName>
    </recommendedName>
</protein>
<feature type="compositionally biased region" description="Acidic residues" evidence="1">
    <location>
        <begin position="185"/>
        <end position="197"/>
    </location>
</feature>
<feature type="region of interest" description="Disordered" evidence="1">
    <location>
        <begin position="176"/>
        <end position="197"/>
    </location>
</feature>
<keyword evidence="4" id="KW-1185">Reference proteome</keyword>
<reference evidence="3 4" key="1">
    <citation type="submission" date="2020-08" db="EMBL/GenBank/DDBJ databases">
        <title>Genome public.</title>
        <authorList>
            <person name="Liu C."/>
            <person name="Sun Q."/>
        </authorList>
    </citation>
    <scope>NUCLEOTIDE SEQUENCE [LARGE SCALE GENOMIC DNA]</scope>
    <source>
        <strain evidence="3 4">BX14</strain>
    </source>
</reference>
<dbReference type="PROSITE" id="PS51257">
    <property type="entry name" value="PROKAR_LIPOPROTEIN"/>
    <property type="match status" value="1"/>
</dbReference>
<evidence type="ECO:0008006" key="5">
    <source>
        <dbReference type="Google" id="ProtNLM"/>
    </source>
</evidence>